<reference evidence="7 8" key="1">
    <citation type="submission" date="2019-02" db="EMBL/GenBank/DDBJ databases">
        <title>Deep-cultivation of Planctomycetes and their phenomic and genomic characterization uncovers novel biology.</title>
        <authorList>
            <person name="Wiegand S."/>
            <person name="Jogler M."/>
            <person name="Boedeker C."/>
            <person name="Pinto D."/>
            <person name="Vollmers J."/>
            <person name="Rivas-Marin E."/>
            <person name="Kohn T."/>
            <person name="Peeters S.H."/>
            <person name="Heuer A."/>
            <person name="Rast P."/>
            <person name="Oberbeckmann S."/>
            <person name="Bunk B."/>
            <person name="Jeske O."/>
            <person name="Meyerdierks A."/>
            <person name="Storesund J.E."/>
            <person name="Kallscheuer N."/>
            <person name="Luecker S."/>
            <person name="Lage O.M."/>
            <person name="Pohl T."/>
            <person name="Merkel B.J."/>
            <person name="Hornburger P."/>
            <person name="Mueller R.-W."/>
            <person name="Bruemmer F."/>
            <person name="Labrenz M."/>
            <person name="Spormann A.M."/>
            <person name="Op den Camp H."/>
            <person name="Overmann J."/>
            <person name="Amann R."/>
            <person name="Jetten M.S.M."/>
            <person name="Mascher T."/>
            <person name="Medema M.H."/>
            <person name="Devos D.P."/>
            <person name="Kaster A.-K."/>
            <person name="Ovreas L."/>
            <person name="Rohde M."/>
            <person name="Galperin M.Y."/>
            <person name="Jogler C."/>
        </authorList>
    </citation>
    <scope>NUCLEOTIDE SEQUENCE [LARGE SCALE GENOMIC DNA]</scope>
    <source>
        <strain evidence="7 8">HG66A1</strain>
    </source>
</reference>
<keyword evidence="3" id="KW-0378">Hydrolase</keyword>
<comment type="cofactor">
    <cofactor evidence="1">
        <name>Mg(2+)</name>
        <dbReference type="ChEBI" id="CHEBI:18420"/>
    </cofactor>
</comment>
<evidence type="ECO:0000256" key="5">
    <source>
        <dbReference type="ARBA" id="ARBA00023277"/>
    </source>
</evidence>
<dbReference type="InterPro" id="IPR006879">
    <property type="entry name" value="YdjC-like"/>
</dbReference>
<evidence type="ECO:0000256" key="4">
    <source>
        <dbReference type="ARBA" id="ARBA00022842"/>
    </source>
</evidence>
<evidence type="ECO:0000313" key="8">
    <source>
        <dbReference type="Proteomes" id="UP000320421"/>
    </source>
</evidence>
<keyword evidence="8" id="KW-1185">Reference proteome</keyword>
<keyword evidence="4" id="KW-0460">Magnesium</keyword>
<dbReference type="Gene3D" id="3.20.20.370">
    <property type="entry name" value="Glycoside hydrolase/deacetylase"/>
    <property type="match status" value="1"/>
</dbReference>
<dbReference type="PANTHER" id="PTHR31609">
    <property type="entry name" value="YDJC DEACETYLASE FAMILY MEMBER"/>
    <property type="match status" value="1"/>
</dbReference>
<dbReference type="SUPFAM" id="SSF88713">
    <property type="entry name" value="Glycoside hydrolase/deacetylase"/>
    <property type="match status" value="1"/>
</dbReference>
<dbReference type="InterPro" id="IPR011330">
    <property type="entry name" value="Glyco_hydro/deAcase_b/a-brl"/>
</dbReference>
<evidence type="ECO:0000256" key="6">
    <source>
        <dbReference type="SAM" id="SignalP"/>
    </source>
</evidence>
<dbReference type="GO" id="GO:0046872">
    <property type="term" value="F:metal ion binding"/>
    <property type="evidence" value="ECO:0007669"/>
    <property type="project" value="UniProtKB-KW"/>
</dbReference>
<gene>
    <name evidence="7" type="ORF">HG66A1_17090</name>
</gene>
<feature type="chain" id="PRO_5022200626" description="ChbG/HpnK family deacetylase" evidence="6">
    <location>
        <begin position="24"/>
        <end position="314"/>
    </location>
</feature>
<dbReference type="AlphaFoldDB" id="A0A517PKN8"/>
<dbReference type="Pfam" id="PF04794">
    <property type="entry name" value="YdjC"/>
    <property type="match status" value="1"/>
</dbReference>
<keyword evidence="2" id="KW-0479">Metal-binding</keyword>
<dbReference type="PANTHER" id="PTHR31609:SF1">
    <property type="entry name" value="CARBOHYDRATE DEACETYLASE"/>
    <property type="match status" value="1"/>
</dbReference>
<evidence type="ECO:0000313" key="7">
    <source>
        <dbReference type="EMBL" id="QDT19940.1"/>
    </source>
</evidence>
<name>A0A517PKN8_9PLAN</name>
<evidence type="ECO:0000256" key="1">
    <source>
        <dbReference type="ARBA" id="ARBA00001946"/>
    </source>
</evidence>
<dbReference type="GO" id="GO:0005975">
    <property type="term" value="P:carbohydrate metabolic process"/>
    <property type="evidence" value="ECO:0007669"/>
    <property type="project" value="InterPro"/>
</dbReference>
<accession>A0A517PKN8</accession>
<organism evidence="7 8">
    <name type="scientific">Gimesia chilikensis</name>
    <dbReference type="NCBI Taxonomy" id="2605989"/>
    <lineage>
        <taxon>Bacteria</taxon>
        <taxon>Pseudomonadati</taxon>
        <taxon>Planctomycetota</taxon>
        <taxon>Planctomycetia</taxon>
        <taxon>Planctomycetales</taxon>
        <taxon>Planctomycetaceae</taxon>
        <taxon>Gimesia</taxon>
    </lineage>
</organism>
<dbReference type="GO" id="GO:0016787">
    <property type="term" value="F:hydrolase activity"/>
    <property type="evidence" value="ECO:0007669"/>
    <property type="project" value="UniProtKB-KW"/>
</dbReference>
<keyword evidence="6" id="KW-0732">Signal</keyword>
<dbReference type="PROSITE" id="PS51257">
    <property type="entry name" value="PROKAR_LIPOPROTEIN"/>
    <property type="match status" value="1"/>
</dbReference>
<evidence type="ECO:0000256" key="2">
    <source>
        <dbReference type="ARBA" id="ARBA00022723"/>
    </source>
</evidence>
<dbReference type="GO" id="GO:0019213">
    <property type="term" value="F:deacetylase activity"/>
    <property type="evidence" value="ECO:0007669"/>
    <property type="project" value="TreeGrafter"/>
</dbReference>
<proteinExistence type="predicted"/>
<keyword evidence="5" id="KW-0119">Carbohydrate metabolism</keyword>
<evidence type="ECO:0000256" key="3">
    <source>
        <dbReference type="ARBA" id="ARBA00022801"/>
    </source>
</evidence>
<evidence type="ECO:0008006" key="9">
    <source>
        <dbReference type="Google" id="ProtNLM"/>
    </source>
</evidence>
<protein>
    <recommendedName>
        <fullName evidence="9">ChbG/HpnK family deacetylase</fullName>
    </recommendedName>
</protein>
<dbReference type="Proteomes" id="UP000320421">
    <property type="component" value="Chromosome"/>
</dbReference>
<sequence precursor="true">MKRKMTVLWSLVLSCSFLPLVQAENKKPAEKRYVIIHADDAGMSHSVNLATIEGMQKGIVSSASIMVPCPWFKEFAAYAKQNPEQDFGIHLTLNSEWKNYRWGPVASRDQVPSLLDEENYLWDNVGQVMQHVNVKDAEKELRAQIERARKFGVPLSHLDTHMGAVVSRPDLLEMYVNLGIEYQLPVLFVNNLDPKKYGVIAEKGKQLKEVLEKNGLPVLDELVQFYGEPDYEKRKQAYLEKIRELKPGVTQIIIHCGFNNQELQNITHSSSRRDGDRRVFTDPAVIKEVKDLGIEVITWKEFHEMAKQKLAQAE</sequence>
<dbReference type="EMBL" id="CP036266">
    <property type="protein sequence ID" value="QDT19940.1"/>
    <property type="molecule type" value="Genomic_DNA"/>
</dbReference>
<feature type="signal peptide" evidence="6">
    <location>
        <begin position="1"/>
        <end position="23"/>
    </location>
</feature>
<dbReference type="CDD" id="cd10802">
    <property type="entry name" value="YdjC_TTHB029_like"/>
    <property type="match status" value="1"/>
</dbReference>